<evidence type="ECO:0000259" key="2">
    <source>
        <dbReference type="Pfam" id="PF00485"/>
    </source>
</evidence>
<evidence type="ECO:0000313" key="3">
    <source>
        <dbReference type="EMBL" id="KRH93434.1"/>
    </source>
</evidence>
<reference evidence="3 4" key="1">
    <citation type="submission" date="2015-07" db="EMBL/GenBank/DDBJ databases">
        <title>The genome of Pseudoloma neurophilia, a relevant intracellular parasite of the zebrafish.</title>
        <authorList>
            <person name="Ndikumana S."/>
            <person name="Pelin A."/>
            <person name="Sanders J."/>
            <person name="Corradi N."/>
        </authorList>
    </citation>
    <scope>NUCLEOTIDE SEQUENCE [LARGE SCALE GENOMIC DNA]</scope>
    <source>
        <strain evidence="3 4">MK1</strain>
    </source>
</reference>
<dbReference type="Pfam" id="PF00485">
    <property type="entry name" value="PRK"/>
    <property type="match status" value="1"/>
</dbReference>
<dbReference type="Gene3D" id="3.40.50.300">
    <property type="entry name" value="P-loop containing nucleotide triphosphate hydrolases"/>
    <property type="match status" value="1"/>
</dbReference>
<dbReference type="PANTHER" id="PTHR10285">
    <property type="entry name" value="URIDINE KINASE"/>
    <property type="match status" value="1"/>
</dbReference>
<name>A0A0R0LW00_9MICR</name>
<dbReference type="InterPro" id="IPR006083">
    <property type="entry name" value="PRK/URK"/>
</dbReference>
<dbReference type="VEuPathDB" id="MicrosporidiaDB:M153_8880002509"/>
<sequence length="384" mass="44512">MSLSEKSSSTQKKILENKIFQNTTKVSEINFNDEPNEIAQQTIEQTNESSVRDNLDGTEQKNDSEKPFQTFAQDKSPEKNRQTNRTEMKHFLNDCVYSQSESTNIDNKIILSMLRTQFTTKTKVIVIHGPSASGKSTLAKNLQESLSKEHNVLVLSTDSFYKSFAAKNIEDWDFDNPGAIDWENVHETLRAIHNGDEMVPFFKYSFFDHKSTGPFYYKNTKPDIIIIEGILALNLFSDEHLTDFSPIDSSKGKIVKNTRFYPNFSFLKIKLSICREKMRDIKIKRDILERGRTYERALHQFELQVWPATEKWVENTIFKADIHLIHGTFNESGYRMFFSAITEYFLQKPEILILKTSCIETIPCSRNCFLQTVDGLVLWDRSTL</sequence>
<organism evidence="3 4">
    <name type="scientific">Pseudoloma neurophilia</name>
    <dbReference type="NCBI Taxonomy" id="146866"/>
    <lineage>
        <taxon>Eukaryota</taxon>
        <taxon>Fungi</taxon>
        <taxon>Fungi incertae sedis</taxon>
        <taxon>Microsporidia</taxon>
        <taxon>Pseudoloma</taxon>
    </lineage>
</organism>
<accession>A0A0R0LW00</accession>
<dbReference type="EMBL" id="LGUB01000338">
    <property type="protein sequence ID" value="KRH93434.1"/>
    <property type="molecule type" value="Genomic_DNA"/>
</dbReference>
<feature type="compositionally biased region" description="Basic and acidic residues" evidence="1">
    <location>
        <begin position="50"/>
        <end position="66"/>
    </location>
</feature>
<protein>
    <submittedName>
        <fullName evidence="3">Armadillo/beta-Catenin/plakoglobin</fullName>
    </submittedName>
</protein>
<feature type="region of interest" description="Disordered" evidence="1">
    <location>
        <begin position="43"/>
        <end position="83"/>
    </location>
</feature>
<proteinExistence type="predicted"/>
<gene>
    <name evidence="3" type="ORF">M153_8880002509</name>
</gene>
<dbReference type="SUPFAM" id="SSF52540">
    <property type="entry name" value="P-loop containing nucleoside triphosphate hydrolases"/>
    <property type="match status" value="1"/>
</dbReference>
<keyword evidence="4" id="KW-1185">Reference proteome</keyword>
<dbReference type="InterPro" id="IPR027417">
    <property type="entry name" value="P-loop_NTPase"/>
</dbReference>
<feature type="domain" description="Phosphoribulokinase/uridine kinase" evidence="2">
    <location>
        <begin position="124"/>
        <end position="234"/>
    </location>
</feature>
<evidence type="ECO:0000313" key="4">
    <source>
        <dbReference type="Proteomes" id="UP000051530"/>
    </source>
</evidence>
<dbReference type="Proteomes" id="UP000051530">
    <property type="component" value="Unassembled WGS sequence"/>
</dbReference>
<dbReference type="AlphaFoldDB" id="A0A0R0LW00"/>
<dbReference type="GO" id="GO:0016301">
    <property type="term" value="F:kinase activity"/>
    <property type="evidence" value="ECO:0007669"/>
    <property type="project" value="InterPro"/>
</dbReference>
<evidence type="ECO:0000256" key="1">
    <source>
        <dbReference type="SAM" id="MobiDB-lite"/>
    </source>
</evidence>
<dbReference type="GO" id="GO:0005524">
    <property type="term" value="F:ATP binding"/>
    <property type="evidence" value="ECO:0007669"/>
    <property type="project" value="InterPro"/>
</dbReference>
<comment type="caution">
    <text evidence="3">The sequence shown here is derived from an EMBL/GenBank/DDBJ whole genome shotgun (WGS) entry which is preliminary data.</text>
</comment>
<dbReference type="OrthoDB" id="2195084at2759"/>